<evidence type="ECO:0000313" key="3">
    <source>
        <dbReference type="Proteomes" id="UP000820669"/>
    </source>
</evidence>
<name>A0ABX1S9H4_9PSEU</name>
<reference evidence="2 3" key="1">
    <citation type="submission" date="2020-04" db="EMBL/GenBank/DDBJ databases">
        <authorList>
            <person name="Klaysubun C."/>
            <person name="Duangmal K."/>
            <person name="Lipun K."/>
        </authorList>
    </citation>
    <scope>NUCLEOTIDE SEQUENCE [LARGE SCALE GENOMIC DNA]</scope>
    <source>
        <strain evidence="2 3">K10HN5</strain>
    </source>
</reference>
<proteinExistence type="predicted"/>
<dbReference type="Proteomes" id="UP000820669">
    <property type="component" value="Unassembled WGS sequence"/>
</dbReference>
<evidence type="ECO:0008006" key="4">
    <source>
        <dbReference type="Google" id="ProtNLM"/>
    </source>
</evidence>
<keyword evidence="1" id="KW-0732">Signal</keyword>
<feature type="signal peptide" evidence="1">
    <location>
        <begin position="1"/>
        <end position="23"/>
    </location>
</feature>
<evidence type="ECO:0000256" key="1">
    <source>
        <dbReference type="SAM" id="SignalP"/>
    </source>
</evidence>
<gene>
    <name evidence="2" type="ORF">HF526_10595</name>
</gene>
<dbReference type="PROSITE" id="PS51257">
    <property type="entry name" value="PROKAR_LIPOPROTEIN"/>
    <property type="match status" value="1"/>
</dbReference>
<sequence length="180" mass="18509">MNRARLAAAVMLMALAAGGCANAAAPVTTSQPNAAQPAANEPSASARMVCAPEAQNDIAEATGVTAVRVETPTWNDHVYACRYQYTGGSLSMSVKELASAAETASYFDGLGRQLGDVQRLDGLGEGAFITSNGSVVVRKDWKVLLVDDSSLPSQLGSPPLTPANVALIVAKTILGCWTGA</sequence>
<comment type="caution">
    <text evidence="2">The sequence shown here is derived from an EMBL/GenBank/DDBJ whole genome shotgun (WGS) entry which is preliminary data.</text>
</comment>
<feature type="chain" id="PRO_5045382289" description="DUF3558 domain-containing protein" evidence="1">
    <location>
        <begin position="24"/>
        <end position="180"/>
    </location>
</feature>
<dbReference type="RefSeq" id="WP_169381205.1">
    <property type="nucleotide sequence ID" value="NZ_JAAXLA010000015.1"/>
</dbReference>
<accession>A0ABX1S9H4</accession>
<dbReference type="EMBL" id="JAAXLA010000015">
    <property type="protein sequence ID" value="NMH97755.1"/>
    <property type="molecule type" value="Genomic_DNA"/>
</dbReference>
<keyword evidence="3" id="KW-1185">Reference proteome</keyword>
<organism evidence="2 3">
    <name type="scientific">Pseudonocardia acidicola</name>
    <dbReference type="NCBI Taxonomy" id="2724939"/>
    <lineage>
        <taxon>Bacteria</taxon>
        <taxon>Bacillati</taxon>
        <taxon>Actinomycetota</taxon>
        <taxon>Actinomycetes</taxon>
        <taxon>Pseudonocardiales</taxon>
        <taxon>Pseudonocardiaceae</taxon>
        <taxon>Pseudonocardia</taxon>
    </lineage>
</organism>
<protein>
    <recommendedName>
        <fullName evidence="4">DUF3558 domain-containing protein</fullName>
    </recommendedName>
</protein>
<evidence type="ECO:0000313" key="2">
    <source>
        <dbReference type="EMBL" id="NMH97755.1"/>
    </source>
</evidence>